<protein>
    <submittedName>
        <fullName evidence="1">FAD-dependent monooxygenase</fullName>
    </submittedName>
</protein>
<dbReference type="InterPro" id="IPR036188">
    <property type="entry name" value="FAD/NAD-bd_sf"/>
</dbReference>
<keyword evidence="1" id="KW-0503">Monooxygenase</keyword>
<keyword evidence="1" id="KW-0560">Oxidoreductase</keyword>
<dbReference type="PANTHER" id="PTHR43422:SF3">
    <property type="entry name" value="THIAMINE THIAZOLE SYNTHASE"/>
    <property type="match status" value="1"/>
</dbReference>
<dbReference type="SUPFAM" id="SSF51905">
    <property type="entry name" value="FAD/NAD(P)-binding domain"/>
    <property type="match status" value="1"/>
</dbReference>
<keyword evidence="2" id="KW-1185">Reference proteome</keyword>
<sequence length="444" mass="47444">MLAAAVLRDLAHVTVVETDVLPEQPAPRKGLPQARHAHVLWSGGVRALEDLLPGVTEELIARGARRVPIMSGMVSKAPSGQWFRRFSNSHHVNIVCSRDLLDATIRAAVLRRPGLTVRERTELVGLEGSADRVTGARVRGPEHEEILTADLVVDASGRGSRAPVWLTELGLPPVREKVVDAGVGYASRIYRAPAGAGDDFPIVNVQADPTRPPGRGGIILPIEDGQWLVTLAGTRGGQPSRDAGEFVAFAQLLAHPVIGDLLAKAEPLSDVVTTRSTANKRRYFEKMPLWPAGFAVLGDAVAGYNPVYGHGLTAAAQSVVALRQVLADHDLASAGTARRIQRSAARPVGQAWDLAVGQDAFYPGATDEPPSRAERLAAAFIDRAVDAGARNPHALRALLDVMSMERPPARLLAPDMLFRVLLGRKQPLLDAPPLTDAERQAAGL</sequence>
<reference evidence="2" key="1">
    <citation type="journal article" date="2019" name="Int. J. Syst. Evol. Microbiol.">
        <title>The Global Catalogue of Microorganisms (GCM) 10K type strain sequencing project: providing services to taxonomists for standard genome sequencing and annotation.</title>
        <authorList>
            <consortium name="The Broad Institute Genomics Platform"/>
            <consortium name="The Broad Institute Genome Sequencing Center for Infectious Disease"/>
            <person name="Wu L."/>
            <person name="Ma J."/>
        </authorList>
    </citation>
    <scope>NUCLEOTIDE SEQUENCE [LARGE SCALE GENOMIC DNA]</scope>
    <source>
        <strain evidence="2">JCM 18409</strain>
    </source>
</reference>
<dbReference type="EMBL" id="BAABKB010000027">
    <property type="protein sequence ID" value="GAA5025037.1"/>
    <property type="molecule type" value="Genomic_DNA"/>
</dbReference>
<name>A0ABP9J9F6_9ACTN</name>
<dbReference type="PANTHER" id="PTHR43422">
    <property type="entry name" value="THIAMINE THIAZOLE SYNTHASE"/>
    <property type="match status" value="1"/>
</dbReference>
<dbReference type="Proteomes" id="UP001501759">
    <property type="component" value="Unassembled WGS sequence"/>
</dbReference>
<dbReference type="GO" id="GO:0004497">
    <property type="term" value="F:monooxygenase activity"/>
    <property type="evidence" value="ECO:0007669"/>
    <property type="project" value="UniProtKB-KW"/>
</dbReference>
<organism evidence="1 2">
    <name type="scientific">Streptomyces siamensis</name>
    <dbReference type="NCBI Taxonomy" id="1274986"/>
    <lineage>
        <taxon>Bacteria</taxon>
        <taxon>Bacillati</taxon>
        <taxon>Actinomycetota</taxon>
        <taxon>Actinomycetes</taxon>
        <taxon>Kitasatosporales</taxon>
        <taxon>Streptomycetaceae</taxon>
        <taxon>Streptomyces</taxon>
    </lineage>
</organism>
<accession>A0ABP9J9F6</accession>
<evidence type="ECO:0000313" key="2">
    <source>
        <dbReference type="Proteomes" id="UP001501759"/>
    </source>
</evidence>
<dbReference type="Gene3D" id="3.50.50.60">
    <property type="entry name" value="FAD/NAD(P)-binding domain"/>
    <property type="match status" value="1"/>
</dbReference>
<evidence type="ECO:0000313" key="1">
    <source>
        <dbReference type="EMBL" id="GAA5025037.1"/>
    </source>
</evidence>
<gene>
    <name evidence="1" type="ORF">GCM10023335_59110</name>
</gene>
<comment type="caution">
    <text evidence="1">The sequence shown here is derived from an EMBL/GenBank/DDBJ whole genome shotgun (WGS) entry which is preliminary data.</text>
</comment>
<proteinExistence type="predicted"/>